<organism evidence="4 5">
    <name type="scientific">Methylovirgula ligni</name>
    <dbReference type="NCBI Taxonomy" id="569860"/>
    <lineage>
        <taxon>Bacteria</taxon>
        <taxon>Pseudomonadati</taxon>
        <taxon>Pseudomonadota</taxon>
        <taxon>Alphaproteobacteria</taxon>
        <taxon>Hyphomicrobiales</taxon>
        <taxon>Beijerinckiaceae</taxon>
        <taxon>Methylovirgula</taxon>
    </lineage>
</organism>
<feature type="repeat" description="TPR" evidence="1">
    <location>
        <begin position="487"/>
        <end position="520"/>
    </location>
</feature>
<dbReference type="InterPro" id="IPR019734">
    <property type="entry name" value="TPR_rpt"/>
</dbReference>
<gene>
    <name evidence="4" type="ORF">DES32_2035</name>
</gene>
<evidence type="ECO:0000256" key="2">
    <source>
        <dbReference type="SAM" id="MobiDB-lite"/>
    </source>
</evidence>
<evidence type="ECO:0000313" key="4">
    <source>
        <dbReference type="EMBL" id="REF85994.1"/>
    </source>
</evidence>
<dbReference type="Pfam" id="PF13432">
    <property type="entry name" value="TPR_16"/>
    <property type="match status" value="1"/>
</dbReference>
<dbReference type="Proteomes" id="UP000256900">
    <property type="component" value="Unassembled WGS sequence"/>
</dbReference>
<evidence type="ECO:0000313" key="5">
    <source>
        <dbReference type="Proteomes" id="UP000256900"/>
    </source>
</evidence>
<dbReference type="EMBL" id="QUMO01000003">
    <property type="protein sequence ID" value="REF85994.1"/>
    <property type="molecule type" value="Genomic_DNA"/>
</dbReference>
<sequence length="597" mass="65217">MPLHRLASRVILSSVSVVLAGSFGLTAAAAKVNESLSVATPFEVGESPAGNYLAAVIAGADRDTVAAATFFREALRFDPRNKELIERAFVAALSNGSMPEAFTLADKLLIYEPDNGLARLAVGVRALKEHQYAAARGQFARGGGAEGGDLTATLLTAWAYQGSGQTRRALETVDRLDDQNFSVFRSYHKALIADVAGRREQAADAFKAAYDSDKNTLRLVDAYARFLSQTGKDDQAIALYTAFDQIVPDHPIVRAALASLKGGKSLQPLIGNVDQGAAEVLYGLGAAGDRQGDDLAGLIYLRLSLYLDPDNALALLTLGDLYQRINQNEQALDIFQDVPQSDPQRETADIEISQALENLGRGDQALSYLRNVADEHPNDEEALSALGNLERAHDHYDEAITTYTRALAASKKPEAANWPLYYFRGIAYERSKQWPKAEADFKHALQLFPDQPLVLNYLGYSWVDKGMHLDQAFPMLRRAVELRPTDGYVVDSLGWAEYKLGHYKEAVTDLEKAIDLKPADPVINDHLGDAYWRVGRKLDAHFQWNHARDMGADSTDLPRILHKIKFGLDTAASADPKPVTNDKPAAADADHKQNGGG</sequence>
<feature type="repeat" description="TPR" evidence="1">
    <location>
        <begin position="380"/>
        <end position="413"/>
    </location>
</feature>
<dbReference type="Pfam" id="PF13414">
    <property type="entry name" value="TPR_11"/>
    <property type="match status" value="1"/>
</dbReference>
<dbReference type="Pfam" id="PF13174">
    <property type="entry name" value="TPR_6"/>
    <property type="match status" value="1"/>
</dbReference>
<protein>
    <submittedName>
        <fullName evidence="4">Flp pilus assembly protein TadD</fullName>
    </submittedName>
</protein>
<feature type="repeat" description="TPR" evidence="1">
    <location>
        <begin position="418"/>
        <end position="451"/>
    </location>
</feature>
<dbReference type="SUPFAM" id="SSF48452">
    <property type="entry name" value="TPR-like"/>
    <property type="match status" value="2"/>
</dbReference>
<proteinExistence type="predicted"/>
<name>A0A3D9YU35_9HYPH</name>
<dbReference type="PANTHER" id="PTHR12558:SF13">
    <property type="entry name" value="CELL DIVISION CYCLE PROTEIN 27 HOMOLOG"/>
    <property type="match status" value="1"/>
</dbReference>
<evidence type="ECO:0000256" key="3">
    <source>
        <dbReference type="SAM" id="SignalP"/>
    </source>
</evidence>
<dbReference type="PANTHER" id="PTHR12558">
    <property type="entry name" value="CELL DIVISION CYCLE 16,23,27"/>
    <property type="match status" value="1"/>
</dbReference>
<dbReference type="SMART" id="SM00028">
    <property type="entry name" value="TPR"/>
    <property type="match status" value="8"/>
</dbReference>
<dbReference type="InterPro" id="IPR011990">
    <property type="entry name" value="TPR-like_helical_dom_sf"/>
</dbReference>
<dbReference type="PROSITE" id="PS50005">
    <property type="entry name" value="TPR"/>
    <property type="match status" value="4"/>
</dbReference>
<reference evidence="4 5" key="1">
    <citation type="submission" date="2018-08" db="EMBL/GenBank/DDBJ databases">
        <title>Genomic Encyclopedia of Type Strains, Phase IV (KMG-IV): sequencing the most valuable type-strain genomes for metagenomic binning, comparative biology and taxonomic classification.</title>
        <authorList>
            <person name="Goeker M."/>
        </authorList>
    </citation>
    <scope>NUCLEOTIDE SEQUENCE [LARGE SCALE GENOMIC DNA]</scope>
    <source>
        <strain evidence="4 5">BW863</strain>
    </source>
</reference>
<dbReference type="AlphaFoldDB" id="A0A3D9YU35"/>
<dbReference type="Gene3D" id="1.25.40.10">
    <property type="entry name" value="Tetratricopeptide repeat domain"/>
    <property type="match status" value="3"/>
</dbReference>
<feature type="chain" id="PRO_5017815616" evidence="3">
    <location>
        <begin position="21"/>
        <end position="597"/>
    </location>
</feature>
<keyword evidence="3" id="KW-0732">Signal</keyword>
<accession>A0A3D9YU35</accession>
<evidence type="ECO:0000256" key="1">
    <source>
        <dbReference type="PROSITE-ProRule" id="PRU00339"/>
    </source>
</evidence>
<feature type="compositionally biased region" description="Basic and acidic residues" evidence="2">
    <location>
        <begin position="588"/>
        <end position="597"/>
    </location>
</feature>
<feature type="signal peptide" evidence="3">
    <location>
        <begin position="1"/>
        <end position="20"/>
    </location>
</feature>
<feature type="repeat" description="TPR" evidence="1">
    <location>
        <begin position="312"/>
        <end position="345"/>
    </location>
</feature>
<keyword evidence="1" id="KW-0802">TPR repeat</keyword>
<comment type="caution">
    <text evidence="4">The sequence shown here is derived from an EMBL/GenBank/DDBJ whole genome shotgun (WGS) entry which is preliminary data.</text>
</comment>
<keyword evidence="5" id="KW-1185">Reference proteome</keyword>
<dbReference type="RefSeq" id="WP_245411272.1">
    <property type="nucleotide sequence ID" value="NZ_CP025086.1"/>
</dbReference>
<feature type="region of interest" description="Disordered" evidence="2">
    <location>
        <begin position="572"/>
        <end position="597"/>
    </location>
</feature>